<evidence type="ECO:0000259" key="3">
    <source>
        <dbReference type="Pfam" id="PF02894"/>
    </source>
</evidence>
<dbReference type="GeneID" id="5126201"/>
<comment type="similarity">
    <text evidence="1">Belongs to the Gfo/Idh/MocA family.</text>
</comment>
<dbReference type="PANTHER" id="PTHR43708">
    <property type="entry name" value="CONSERVED EXPRESSED OXIDOREDUCTASE (EUROFUNG)"/>
    <property type="match status" value="1"/>
</dbReference>
<dbReference type="GO" id="GO:0016491">
    <property type="term" value="F:oxidoreductase activity"/>
    <property type="evidence" value="ECO:0007669"/>
    <property type="project" value="UniProtKB-KW"/>
</dbReference>
<reference evidence="4 5" key="1">
    <citation type="journal article" date="2009" name="Nature">
        <title>Evolution of pathogenicity and sexual reproduction in eight Candida genomes.</title>
        <authorList>
            <person name="Butler G."/>
            <person name="Rasmussen M.D."/>
            <person name="Lin M.F."/>
            <person name="Santos M.A."/>
            <person name="Sakthikumar S."/>
            <person name="Munro C.A."/>
            <person name="Rheinbay E."/>
            <person name="Grabherr M."/>
            <person name="Forche A."/>
            <person name="Reedy J.L."/>
            <person name="Agrafioti I."/>
            <person name="Arnaud M.B."/>
            <person name="Bates S."/>
            <person name="Brown A.J."/>
            <person name="Brunke S."/>
            <person name="Costanzo M.C."/>
            <person name="Fitzpatrick D.A."/>
            <person name="de Groot P.W."/>
            <person name="Harris D."/>
            <person name="Hoyer L.L."/>
            <person name="Hube B."/>
            <person name="Klis F.M."/>
            <person name="Kodira C."/>
            <person name="Lennard N."/>
            <person name="Logue M.E."/>
            <person name="Martin R."/>
            <person name="Neiman A.M."/>
            <person name="Nikolaou E."/>
            <person name="Quail M.A."/>
            <person name="Quinn J."/>
            <person name="Santos M.C."/>
            <person name="Schmitzberger F.F."/>
            <person name="Sherlock G."/>
            <person name="Shah P."/>
            <person name="Silverstein K.A."/>
            <person name="Skrzypek M.S."/>
            <person name="Soll D."/>
            <person name="Staggs R."/>
            <person name="Stansfield I."/>
            <person name="Stumpf M.P."/>
            <person name="Sudbery P.E."/>
            <person name="Srikantha T."/>
            <person name="Zeng Q."/>
            <person name="Berman J."/>
            <person name="Berriman M."/>
            <person name="Heitman J."/>
            <person name="Gow N.A."/>
            <person name="Lorenz M.C."/>
            <person name="Birren B.W."/>
            <person name="Kellis M."/>
            <person name="Cuomo C.A."/>
        </authorList>
    </citation>
    <scope>NUCLEOTIDE SEQUENCE [LARGE SCALE GENOMIC DNA]</scope>
    <source>
        <strain evidence="5">ATCC 6260 / CBS 566 / DSM 6381 / JCM 1539 / NBRC 10279 / NRRL Y-324</strain>
    </source>
</reference>
<dbReference type="OMA" id="GCHTLEN"/>
<dbReference type="Gene3D" id="3.40.50.720">
    <property type="entry name" value="NAD(P)-binding Rossmann-like Domain"/>
    <property type="match status" value="1"/>
</dbReference>
<sequence length="369" mass="41962">MSLWSGYSTRTCSIGSNTFQENVNLVGFFDEDEITADKLAAKYPSLRKFESLKKLFSEAEVHACFVHALDHDVPRYARKIMDLYPSLQGLFLEKPGAAMPSDLFQLEKDLAKFPNLVVEFGWEMHYCEVMDYTRQLVNSGTLGDITLAHFHGGTPVGGALEKWQCLDSTLGGFVYTDGSHTFEQVVDLFGLPNRVVASVRKLPLGKEQFNCVCIIDDLFGEEKYDSVPTRVGSVKWEDIGSVILEYSDKNITLDFTCWEAKEWCADWTTDIYGTNGILHTFLNPPKANLYLRETRNGFEKGESSMKTMLPENQSNWVYYFEKQIQVFFERCLGKKQTEKCDMEAEVTLMKLLEAVFASVEKGGFVEIRN</sequence>
<dbReference type="Pfam" id="PF02894">
    <property type="entry name" value="GFO_IDH_MocA_C"/>
    <property type="match status" value="1"/>
</dbReference>
<dbReference type="HOGENOM" id="CLU_705955_0_0_1"/>
<dbReference type="Gene3D" id="3.30.360.10">
    <property type="entry name" value="Dihydrodipicolinate Reductase, domain 2"/>
    <property type="match status" value="1"/>
</dbReference>
<name>A5DJ14_PICGU</name>
<organism evidence="4 5">
    <name type="scientific">Meyerozyma guilliermondii (strain ATCC 6260 / CBS 566 / DSM 6381 / JCM 1539 / NBRC 10279 / NRRL Y-324)</name>
    <name type="common">Yeast</name>
    <name type="synonym">Candida guilliermondii</name>
    <dbReference type="NCBI Taxonomy" id="294746"/>
    <lineage>
        <taxon>Eukaryota</taxon>
        <taxon>Fungi</taxon>
        <taxon>Dikarya</taxon>
        <taxon>Ascomycota</taxon>
        <taxon>Saccharomycotina</taxon>
        <taxon>Pichiomycetes</taxon>
        <taxon>Debaryomycetaceae</taxon>
        <taxon>Meyerozyma</taxon>
    </lineage>
</organism>
<proteinExistence type="inferred from homology"/>
<dbReference type="AlphaFoldDB" id="A5DJ14"/>
<evidence type="ECO:0000256" key="2">
    <source>
        <dbReference type="ARBA" id="ARBA00023002"/>
    </source>
</evidence>
<gene>
    <name evidence="4" type="ORF">PGUG_03265</name>
</gene>
<dbReference type="SUPFAM" id="SSF51735">
    <property type="entry name" value="NAD(P)-binding Rossmann-fold domains"/>
    <property type="match status" value="1"/>
</dbReference>
<dbReference type="KEGG" id="pgu:PGUG_03265"/>
<dbReference type="InterPro" id="IPR036291">
    <property type="entry name" value="NAD(P)-bd_dom_sf"/>
</dbReference>
<dbReference type="VEuPathDB" id="FungiDB:PGUG_03265"/>
<dbReference type="InterPro" id="IPR004104">
    <property type="entry name" value="Gfo/Idh/MocA-like_OxRdtase_C"/>
</dbReference>
<dbReference type="Proteomes" id="UP000001997">
    <property type="component" value="Unassembled WGS sequence"/>
</dbReference>
<keyword evidence="5" id="KW-1185">Reference proteome</keyword>
<protein>
    <recommendedName>
        <fullName evidence="3">Gfo/Idh/MocA-like oxidoreductase C-terminal domain-containing protein</fullName>
    </recommendedName>
</protein>
<dbReference type="RefSeq" id="XP_001483884.2">
    <property type="nucleotide sequence ID" value="XM_001483834.1"/>
</dbReference>
<keyword evidence="2" id="KW-0560">Oxidoreductase</keyword>
<dbReference type="OrthoDB" id="2129491at2759"/>
<dbReference type="InParanoid" id="A5DJ14"/>
<evidence type="ECO:0000313" key="4">
    <source>
        <dbReference type="EMBL" id="EDK39167.2"/>
    </source>
</evidence>
<dbReference type="SUPFAM" id="SSF55347">
    <property type="entry name" value="Glyceraldehyde-3-phosphate dehydrogenase-like, C-terminal domain"/>
    <property type="match status" value="1"/>
</dbReference>
<dbReference type="PANTHER" id="PTHR43708:SF5">
    <property type="entry name" value="CONSERVED EXPRESSED OXIDOREDUCTASE (EUROFUNG)-RELATED"/>
    <property type="match status" value="1"/>
</dbReference>
<dbReference type="InterPro" id="IPR051317">
    <property type="entry name" value="Gfo/Idh/MocA_oxidoreduct"/>
</dbReference>
<dbReference type="EMBL" id="CH408158">
    <property type="protein sequence ID" value="EDK39167.2"/>
    <property type="molecule type" value="Genomic_DNA"/>
</dbReference>
<accession>A5DJ14</accession>
<evidence type="ECO:0000256" key="1">
    <source>
        <dbReference type="ARBA" id="ARBA00010928"/>
    </source>
</evidence>
<evidence type="ECO:0000313" key="5">
    <source>
        <dbReference type="Proteomes" id="UP000001997"/>
    </source>
</evidence>
<feature type="domain" description="Gfo/Idh/MocA-like oxidoreductase C-terminal" evidence="3">
    <location>
        <begin position="134"/>
        <end position="366"/>
    </location>
</feature>